<accession>A0AAX4HA43</accession>
<protein>
    <submittedName>
        <fullName evidence="1">Uncharacterized protein</fullName>
    </submittedName>
</protein>
<sequence length="349" mass="39050">MSGPNNLTPVNSIFEHRRETASLLLNAYALLRPTTAVVMRMLNKLNVTRSSSTESGKKIKASDIQKLIDKFCRRQRKSHDSHKALLLALEDWLADIPSHSTSEMAMELVTLMEEISSLHASHSELLNGLKVQLGSVATREVRQHTLLRKHDQLQRSHEAVDMKHGPQSKQAAMVVDEIEENEYNLKLIEQQLARSANTGLTEVSLEYLKWFQSAFYNLRKKSNNLANILRENEAAMIGSARTFGLDSGKAFDDHFSSAKLSLATLLEPELQRIGAVAAAVGGTALYGGKRSDSDGTSMLKHGGNRNIHTEPKREVYESRHDSHFAETSMRQAAWPENEMEGLFKGMEGW</sequence>
<dbReference type="KEGG" id="asau:88173817"/>
<keyword evidence="2" id="KW-1185">Reference proteome</keyword>
<organism evidence="1 2">
    <name type="scientific">Australozyma saopauloensis</name>
    <dbReference type="NCBI Taxonomy" id="291208"/>
    <lineage>
        <taxon>Eukaryota</taxon>
        <taxon>Fungi</taxon>
        <taxon>Dikarya</taxon>
        <taxon>Ascomycota</taxon>
        <taxon>Saccharomycotina</taxon>
        <taxon>Pichiomycetes</taxon>
        <taxon>Metschnikowiaceae</taxon>
        <taxon>Australozyma</taxon>
    </lineage>
</organism>
<proteinExistence type="predicted"/>
<evidence type="ECO:0000313" key="1">
    <source>
        <dbReference type="EMBL" id="WPK25436.1"/>
    </source>
</evidence>
<dbReference type="GeneID" id="88173817"/>
<reference evidence="1 2" key="1">
    <citation type="submission" date="2023-10" db="EMBL/GenBank/DDBJ databases">
        <title>Draft Genome Sequence of Candida saopaulonensis from a very Premature Infant with Sepsis.</title>
        <authorList>
            <person name="Ning Y."/>
            <person name="Dai R."/>
            <person name="Xiao M."/>
            <person name="Xu Y."/>
            <person name="Yan Q."/>
            <person name="Zhang L."/>
        </authorList>
    </citation>
    <scope>NUCLEOTIDE SEQUENCE [LARGE SCALE GENOMIC DNA]</scope>
    <source>
        <strain evidence="1 2">19XY460</strain>
    </source>
</reference>
<dbReference type="Proteomes" id="UP001338582">
    <property type="component" value="Chromosome 3"/>
</dbReference>
<dbReference type="EMBL" id="CP138896">
    <property type="protein sequence ID" value="WPK25436.1"/>
    <property type="molecule type" value="Genomic_DNA"/>
</dbReference>
<dbReference type="AlphaFoldDB" id="A0AAX4HA43"/>
<evidence type="ECO:0000313" key="2">
    <source>
        <dbReference type="Proteomes" id="UP001338582"/>
    </source>
</evidence>
<gene>
    <name evidence="1" type="ORF">PUMCH_002753</name>
</gene>
<name>A0AAX4HA43_9ASCO</name>
<dbReference type="RefSeq" id="XP_062877818.1">
    <property type="nucleotide sequence ID" value="XM_063021748.1"/>
</dbReference>